<dbReference type="EMBL" id="LKET01000031">
    <property type="protein sequence ID" value="KPU44401.1"/>
    <property type="molecule type" value="Genomic_DNA"/>
</dbReference>
<dbReference type="Pfam" id="PF13347">
    <property type="entry name" value="MFS_2"/>
    <property type="match status" value="1"/>
</dbReference>
<keyword evidence="3" id="KW-1185">Reference proteome</keyword>
<dbReference type="InterPro" id="IPR036259">
    <property type="entry name" value="MFS_trans_sf"/>
</dbReference>
<keyword evidence="1" id="KW-0472">Membrane</keyword>
<dbReference type="STRING" id="36849.OXPF_20200"/>
<feature type="transmembrane region" description="Helical" evidence="1">
    <location>
        <begin position="77"/>
        <end position="97"/>
    </location>
</feature>
<protein>
    <submittedName>
        <fullName evidence="2">Putative 2,3-dihydroxypropane-1-sulfonate exporter</fullName>
    </submittedName>
</protein>
<keyword evidence="1" id="KW-1133">Transmembrane helix</keyword>
<accession>A0A0P8W8S2</accession>
<evidence type="ECO:0000256" key="1">
    <source>
        <dbReference type="SAM" id="Phobius"/>
    </source>
</evidence>
<proteinExistence type="predicted"/>
<name>A0A0P8W8S2_9CLOT</name>
<reference evidence="2 3" key="1">
    <citation type="submission" date="2015-09" db="EMBL/GenBank/DDBJ databases">
        <title>Genome sequence of Oxobacter pfennigii DSM 3222.</title>
        <authorList>
            <person name="Poehlein A."/>
            <person name="Bengelsdorf F.R."/>
            <person name="Schiel-Bengelsdorf B."/>
            <person name="Duerre P."/>
            <person name="Daniel R."/>
        </authorList>
    </citation>
    <scope>NUCLEOTIDE SEQUENCE [LARGE SCALE GENOMIC DNA]</scope>
    <source>
        <strain evidence="2 3">DSM 3222</strain>
    </source>
</reference>
<dbReference type="SUPFAM" id="SSF103473">
    <property type="entry name" value="MFS general substrate transporter"/>
    <property type="match status" value="1"/>
</dbReference>
<comment type="caution">
    <text evidence="2">The sequence shown here is derived from an EMBL/GenBank/DDBJ whole genome shotgun (WGS) entry which is preliminary data.</text>
</comment>
<sequence>MYTIGISAIVVFQLAAWAFAKDAMTFAVMIGISYIGVAFCTSSSPAMYADASDYGEWKTGKSARGFIMGMANMPPKLGLITTGTFTGFALSAIGYVAGAPSTPELVSGLRNIIHMLPAIAAIIGLIVMTLFNKLTVPEVIKIQQEISARNEAAATK</sequence>
<feature type="transmembrane region" description="Helical" evidence="1">
    <location>
        <begin position="112"/>
        <end position="131"/>
    </location>
</feature>
<gene>
    <name evidence="2" type="primary">yihP_2</name>
    <name evidence="2" type="ORF">OXPF_20200</name>
</gene>
<dbReference type="Proteomes" id="UP000050326">
    <property type="component" value="Unassembled WGS sequence"/>
</dbReference>
<dbReference type="AlphaFoldDB" id="A0A0P8W8S2"/>
<organism evidence="2 3">
    <name type="scientific">Oxobacter pfennigii</name>
    <dbReference type="NCBI Taxonomy" id="36849"/>
    <lineage>
        <taxon>Bacteria</taxon>
        <taxon>Bacillati</taxon>
        <taxon>Bacillota</taxon>
        <taxon>Clostridia</taxon>
        <taxon>Eubacteriales</taxon>
        <taxon>Clostridiaceae</taxon>
        <taxon>Oxobacter</taxon>
    </lineage>
</organism>
<evidence type="ECO:0000313" key="3">
    <source>
        <dbReference type="Proteomes" id="UP000050326"/>
    </source>
</evidence>
<evidence type="ECO:0000313" key="2">
    <source>
        <dbReference type="EMBL" id="KPU44401.1"/>
    </source>
</evidence>
<keyword evidence="1" id="KW-0812">Transmembrane</keyword>